<organism evidence="4 5">
    <name type="scientific">Cupriavidus gilardii J11</name>
    <dbReference type="NCBI Taxonomy" id="936133"/>
    <lineage>
        <taxon>Bacteria</taxon>
        <taxon>Pseudomonadati</taxon>
        <taxon>Pseudomonadota</taxon>
        <taxon>Betaproteobacteria</taxon>
        <taxon>Burkholderiales</taxon>
        <taxon>Burkholderiaceae</taxon>
        <taxon>Cupriavidus</taxon>
    </lineage>
</organism>
<dbReference type="Gene3D" id="3.30.1330.120">
    <property type="entry name" value="2-methylcitrate dehydratase PrpD"/>
    <property type="match status" value="1"/>
</dbReference>
<dbReference type="Gene3D" id="1.10.4100.10">
    <property type="entry name" value="2-methylcitrate dehydratase PrpD"/>
    <property type="match status" value="1"/>
</dbReference>
<accession>A0A562BQK6</accession>
<dbReference type="Proteomes" id="UP000318141">
    <property type="component" value="Unassembled WGS sequence"/>
</dbReference>
<feature type="domain" description="MmgE/PrpD N-terminal" evidence="2">
    <location>
        <begin position="8"/>
        <end position="243"/>
    </location>
</feature>
<evidence type="ECO:0000256" key="1">
    <source>
        <dbReference type="ARBA" id="ARBA00006174"/>
    </source>
</evidence>
<gene>
    <name evidence="4" type="ORF">L602_001700000360</name>
</gene>
<dbReference type="InterPro" id="IPR042183">
    <property type="entry name" value="MmgE/PrpD_sf_1"/>
</dbReference>
<evidence type="ECO:0000259" key="3">
    <source>
        <dbReference type="Pfam" id="PF19305"/>
    </source>
</evidence>
<evidence type="ECO:0000259" key="2">
    <source>
        <dbReference type="Pfam" id="PF03972"/>
    </source>
</evidence>
<comment type="similarity">
    <text evidence="1">Belongs to the PrpD family.</text>
</comment>
<dbReference type="SUPFAM" id="SSF103378">
    <property type="entry name" value="2-methylcitrate dehydratase PrpD"/>
    <property type="match status" value="1"/>
</dbReference>
<dbReference type="Pfam" id="PF19305">
    <property type="entry name" value="MmgE_PrpD_C"/>
    <property type="match status" value="1"/>
</dbReference>
<dbReference type="OrthoDB" id="8680281at2"/>
<dbReference type="PANTHER" id="PTHR16943:SF8">
    <property type="entry name" value="2-METHYLCITRATE DEHYDRATASE"/>
    <property type="match status" value="1"/>
</dbReference>
<sequence length="444" mass="47012">MVQGLTQELGGFLAKVASQGAPDNVRQAAKEGMIDCIGCMVAGSRDEAVTLAMQVFQPEAAGSSRLWFSDQRAGVADAAMLNGIAAHVLDYDDSCLRGHPSAVLIPAILAIADEVKASGAAMVDAYVGGYEVWAELVDRESGFHQMKGWHPTGIFGAIAAAASAAVLYGLDAGKAAHALGLAASQSAGLMSNFGAMSKSFHVGRAAQAGVVAARLARVGFTASPDAIEHPRGFLMAVSPEGKVDTTRAADGLGTLWQLPKRRVNLKKYPTCYYTHRALDAVLSMLQEQAVVADAVERIEVTLSREHALALRNAQPQTALAAKFSMQFAMACAVVSGKVGLLELTDEFVLRPDIQALMRRVRVVIDERYDPETPGAAYEDRVTLVGKDGTTRSNAVHRASGHAQNPLAEAAIKAKFLDCLAYGGYVGDATDLYARLARLEEQPTL</sequence>
<proteinExistence type="inferred from homology"/>
<keyword evidence="5" id="KW-1185">Reference proteome</keyword>
<dbReference type="InterPro" id="IPR036148">
    <property type="entry name" value="MmgE/PrpD_sf"/>
</dbReference>
<dbReference type="AlphaFoldDB" id="A0A562BQK6"/>
<dbReference type="InterPro" id="IPR045337">
    <property type="entry name" value="MmgE_PrpD_C"/>
</dbReference>
<evidence type="ECO:0000313" key="5">
    <source>
        <dbReference type="Proteomes" id="UP000318141"/>
    </source>
</evidence>
<dbReference type="PANTHER" id="PTHR16943">
    <property type="entry name" value="2-METHYLCITRATE DEHYDRATASE-RELATED"/>
    <property type="match status" value="1"/>
</dbReference>
<feature type="domain" description="MmgE/PrpD C-terminal" evidence="3">
    <location>
        <begin position="268"/>
        <end position="420"/>
    </location>
</feature>
<dbReference type="InterPro" id="IPR042188">
    <property type="entry name" value="MmgE/PrpD_sf_2"/>
</dbReference>
<dbReference type="InterPro" id="IPR045336">
    <property type="entry name" value="MmgE_PrpD_N"/>
</dbReference>
<reference evidence="4 5" key="1">
    <citation type="submission" date="2019-07" db="EMBL/GenBank/DDBJ databases">
        <title>Genome sequencing of lignin-degrading bacterial isolates.</title>
        <authorList>
            <person name="Gladden J."/>
        </authorList>
    </citation>
    <scope>NUCLEOTIDE SEQUENCE [LARGE SCALE GENOMIC DNA]</scope>
    <source>
        <strain evidence="4 5">J11</strain>
    </source>
</reference>
<dbReference type="EMBL" id="VLJN01000009">
    <property type="protein sequence ID" value="TWG87444.1"/>
    <property type="molecule type" value="Genomic_DNA"/>
</dbReference>
<dbReference type="GO" id="GO:0016829">
    <property type="term" value="F:lyase activity"/>
    <property type="evidence" value="ECO:0007669"/>
    <property type="project" value="InterPro"/>
</dbReference>
<dbReference type="Pfam" id="PF03972">
    <property type="entry name" value="MmgE_PrpD_N"/>
    <property type="match status" value="1"/>
</dbReference>
<name>A0A562BQK6_9BURK</name>
<comment type="caution">
    <text evidence="4">The sequence shown here is derived from an EMBL/GenBank/DDBJ whole genome shotgun (WGS) entry which is preliminary data.</text>
</comment>
<evidence type="ECO:0000313" key="4">
    <source>
        <dbReference type="EMBL" id="TWG87444.1"/>
    </source>
</evidence>
<protein>
    <submittedName>
        <fullName evidence="4">2-methylcitrate dehydratase PrpD</fullName>
    </submittedName>
</protein>
<dbReference type="InterPro" id="IPR005656">
    <property type="entry name" value="MmgE_PrpD"/>
</dbReference>